<protein>
    <submittedName>
        <fullName evidence="1">Uncharacterized protein</fullName>
    </submittedName>
</protein>
<dbReference type="HOGENOM" id="CLU_2630311_0_0_0"/>
<accession>E3CWU7</accession>
<evidence type="ECO:0000313" key="1">
    <source>
        <dbReference type="EMBL" id="EFQ23397.1"/>
    </source>
</evidence>
<dbReference type="EMBL" id="CM001022">
    <property type="protein sequence ID" value="EFQ23397.1"/>
    <property type="molecule type" value="Genomic_DNA"/>
</dbReference>
<evidence type="ECO:0000313" key="2">
    <source>
        <dbReference type="Proteomes" id="UP000005096"/>
    </source>
</evidence>
<gene>
    <name evidence="1" type="ORF">Apau_0970</name>
</gene>
<dbReference type="RefSeq" id="WP_006300578.1">
    <property type="nucleotide sequence ID" value="NZ_CM001022.1"/>
</dbReference>
<name>E3CWU7_9BACT</name>
<sequence length="77" mass="9514">MSRAFVREEDEDLSNLRYGAEYRRKREDWLRIQEKKRDFLLKDPKAATLDPETRQRWLRDTEEDIRKTREELGLEES</sequence>
<dbReference type="eggNOG" id="ENOG5033DYC">
    <property type="taxonomic scope" value="Bacteria"/>
</dbReference>
<dbReference type="AlphaFoldDB" id="E3CWU7"/>
<organism evidence="1 2">
    <name type="scientific">Aminomonas paucivorans DSM 12260</name>
    <dbReference type="NCBI Taxonomy" id="584708"/>
    <lineage>
        <taxon>Bacteria</taxon>
        <taxon>Thermotogati</taxon>
        <taxon>Synergistota</taxon>
        <taxon>Synergistia</taxon>
        <taxon>Synergistales</taxon>
        <taxon>Synergistaceae</taxon>
        <taxon>Aminomonas</taxon>
    </lineage>
</organism>
<dbReference type="OrthoDB" id="5594at2"/>
<dbReference type="PaxDb" id="584708-Apau_0970"/>
<reference evidence="1 2" key="1">
    <citation type="journal article" date="2010" name="Stand. Genomic Sci.">
        <title>Non-contiguous finished genome sequence of Aminomonas paucivorans type strain (GLU-3).</title>
        <authorList>
            <person name="Pitluck S."/>
            <person name="Yasawong M."/>
            <person name="Held B."/>
            <person name="Lapidus A."/>
            <person name="Nolan M."/>
            <person name="Copeland A."/>
            <person name="Lucas S."/>
            <person name="Del Rio T.G."/>
            <person name="Tice H."/>
            <person name="Cheng J.F."/>
            <person name="Chertkov O."/>
            <person name="Goodwin L."/>
            <person name="Tapia R."/>
            <person name="Han C."/>
            <person name="Liolios K."/>
            <person name="Ivanova N."/>
            <person name="Mavromatis K."/>
            <person name="Ovchinnikova G."/>
            <person name="Pati A."/>
            <person name="Chen A."/>
            <person name="Palaniappan K."/>
            <person name="Land M."/>
            <person name="Hauser L."/>
            <person name="Chang Y.J."/>
            <person name="Jeffries C.D."/>
            <person name="Pukall R."/>
            <person name="Spring S."/>
            <person name="Rohde M."/>
            <person name="Sikorski J."/>
            <person name="Goker M."/>
            <person name="Woyke T."/>
            <person name="Bristow J."/>
            <person name="Eisen J.A."/>
            <person name="Markowitz V."/>
            <person name="Hugenholtz P."/>
            <person name="Kyrpides N.C."/>
            <person name="Klenk H.P."/>
        </authorList>
    </citation>
    <scope>NUCLEOTIDE SEQUENCE [LARGE SCALE GENOMIC DNA]</scope>
    <source>
        <strain evidence="1 2">DSM 12260</strain>
    </source>
</reference>
<proteinExistence type="predicted"/>
<keyword evidence="2" id="KW-1185">Reference proteome</keyword>
<dbReference type="Proteomes" id="UP000005096">
    <property type="component" value="Chromosome"/>
</dbReference>